<evidence type="ECO:0000256" key="8">
    <source>
        <dbReference type="SAM" id="Phobius"/>
    </source>
</evidence>
<gene>
    <name evidence="15" type="ORF">NEZAVI_LOCUS3987</name>
</gene>
<dbReference type="PANTHER" id="PTHR22050:SF0">
    <property type="entry name" value="TRANSMEMBRANE PROTEIN 131 HOMOLOG"/>
    <property type="match status" value="1"/>
</dbReference>
<evidence type="ECO:0000259" key="10">
    <source>
        <dbReference type="Pfam" id="PF12371"/>
    </source>
</evidence>
<evidence type="ECO:0000313" key="16">
    <source>
        <dbReference type="Proteomes" id="UP001152798"/>
    </source>
</evidence>
<dbReference type="InterPro" id="IPR039877">
    <property type="entry name" value="TMEM131-like"/>
</dbReference>
<protein>
    <recommendedName>
        <fullName evidence="17">Transmembrane protein 131</fullName>
    </recommendedName>
</protein>
<keyword evidence="6 8" id="KW-0472">Membrane</keyword>
<feature type="domain" description="TMEM131L fourth Ig-like" evidence="13">
    <location>
        <begin position="784"/>
        <end position="921"/>
    </location>
</feature>
<dbReference type="InterPro" id="IPR055435">
    <property type="entry name" value="Ig_TMEM131L_3"/>
</dbReference>
<feature type="domain" description="Transmembrane protein 131-like N-terminal" evidence="10">
    <location>
        <begin position="75"/>
        <end position="157"/>
    </location>
</feature>
<dbReference type="Pfam" id="PF12371">
    <property type="entry name" value="TMEM131_like_N"/>
    <property type="match status" value="1"/>
</dbReference>
<evidence type="ECO:0000259" key="14">
    <source>
        <dbReference type="Pfam" id="PF24501"/>
    </source>
</evidence>
<feature type="region of interest" description="Disordered" evidence="7">
    <location>
        <begin position="1293"/>
        <end position="1314"/>
    </location>
</feature>
<feature type="region of interest" description="Disordered" evidence="7">
    <location>
        <begin position="1403"/>
        <end position="1440"/>
    </location>
</feature>
<evidence type="ECO:0000256" key="7">
    <source>
        <dbReference type="SAM" id="MobiDB-lite"/>
    </source>
</evidence>
<feature type="domain" description="TMEM131L fifth Ig-like" evidence="14">
    <location>
        <begin position="973"/>
        <end position="1035"/>
    </location>
</feature>
<proteinExistence type="inferred from homology"/>
<organism evidence="15 16">
    <name type="scientific">Nezara viridula</name>
    <name type="common">Southern green stink bug</name>
    <name type="synonym">Cimex viridulus</name>
    <dbReference type="NCBI Taxonomy" id="85310"/>
    <lineage>
        <taxon>Eukaryota</taxon>
        <taxon>Metazoa</taxon>
        <taxon>Ecdysozoa</taxon>
        <taxon>Arthropoda</taxon>
        <taxon>Hexapoda</taxon>
        <taxon>Insecta</taxon>
        <taxon>Pterygota</taxon>
        <taxon>Neoptera</taxon>
        <taxon>Paraneoptera</taxon>
        <taxon>Hemiptera</taxon>
        <taxon>Heteroptera</taxon>
        <taxon>Panheteroptera</taxon>
        <taxon>Pentatomomorpha</taxon>
        <taxon>Pentatomoidea</taxon>
        <taxon>Pentatomidae</taxon>
        <taxon>Pentatominae</taxon>
        <taxon>Nezara</taxon>
    </lineage>
</organism>
<dbReference type="InterPro" id="IPR056311">
    <property type="entry name" value="TMEM131_Ig_2"/>
</dbReference>
<comment type="similarity">
    <text evidence="2">Belongs to the TMEM131 family.</text>
</comment>
<evidence type="ECO:0008006" key="17">
    <source>
        <dbReference type="Google" id="ProtNLM"/>
    </source>
</evidence>
<dbReference type="InterPro" id="IPR022113">
    <property type="entry name" value="TMEM131L_N"/>
</dbReference>
<dbReference type="GO" id="GO:0016020">
    <property type="term" value="C:membrane"/>
    <property type="evidence" value="ECO:0007669"/>
    <property type="project" value="UniProtKB-SubCell"/>
</dbReference>
<feature type="compositionally biased region" description="Basic and acidic residues" evidence="7">
    <location>
        <begin position="1418"/>
        <end position="1430"/>
    </location>
</feature>
<dbReference type="Pfam" id="PF24501">
    <property type="entry name" value="Ig_TMEM131L_5"/>
    <property type="match status" value="1"/>
</dbReference>
<reference evidence="15" key="1">
    <citation type="submission" date="2022-01" db="EMBL/GenBank/DDBJ databases">
        <authorList>
            <person name="King R."/>
        </authorList>
    </citation>
    <scope>NUCLEOTIDE SEQUENCE</scope>
</reference>
<evidence type="ECO:0000259" key="11">
    <source>
        <dbReference type="Pfam" id="PF24495"/>
    </source>
</evidence>
<dbReference type="EMBL" id="OV725078">
    <property type="protein sequence ID" value="CAH1393290.1"/>
    <property type="molecule type" value="Genomic_DNA"/>
</dbReference>
<dbReference type="Proteomes" id="UP001152798">
    <property type="component" value="Chromosome 2"/>
</dbReference>
<dbReference type="Pfam" id="PF24499">
    <property type="entry name" value="Ig_TMEM131L_4"/>
    <property type="match status" value="1"/>
</dbReference>
<feature type="domain" description="TMEM131L third Ig-like" evidence="12">
    <location>
        <begin position="400"/>
        <end position="493"/>
    </location>
</feature>
<evidence type="ECO:0000256" key="1">
    <source>
        <dbReference type="ARBA" id="ARBA00004479"/>
    </source>
</evidence>
<keyword evidence="4 9" id="KW-0732">Signal</keyword>
<comment type="subcellular location">
    <subcellularLocation>
        <location evidence="1">Membrane</location>
        <topology evidence="1">Single-pass type I membrane protein</topology>
    </subcellularLocation>
</comment>
<feature type="domain" description="TMEM131 second Ig-like" evidence="11">
    <location>
        <begin position="174"/>
        <end position="263"/>
    </location>
</feature>
<evidence type="ECO:0000256" key="3">
    <source>
        <dbReference type="ARBA" id="ARBA00022692"/>
    </source>
</evidence>
<evidence type="ECO:0000259" key="12">
    <source>
        <dbReference type="Pfam" id="PF24498"/>
    </source>
</evidence>
<evidence type="ECO:0000313" key="15">
    <source>
        <dbReference type="EMBL" id="CAH1393290.1"/>
    </source>
</evidence>
<evidence type="ECO:0000256" key="2">
    <source>
        <dbReference type="ARBA" id="ARBA00006682"/>
    </source>
</evidence>
<dbReference type="Pfam" id="PF24498">
    <property type="entry name" value="Ig_TMEM131L_3"/>
    <property type="match status" value="1"/>
</dbReference>
<dbReference type="OrthoDB" id="168404at2759"/>
<evidence type="ECO:0000259" key="13">
    <source>
        <dbReference type="Pfam" id="PF24499"/>
    </source>
</evidence>
<dbReference type="PANTHER" id="PTHR22050">
    <property type="entry name" value="RW1 PROTEIN HOMOLOG"/>
    <property type="match status" value="1"/>
</dbReference>
<evidence type="ECO:0000256" key="9">
    <source>
        <dbReference type="SAM" id="SignalP"/>
    </source>
</evidence>
<keyword evidence="5 8" id="KW-1133">Transmembrane helix</keyword>
<evidence type="ECO:0000256" key="5">
    <source>
        <dbReference type="ARBA" id="ARBA00022989"/>
    </source>
</evidence>
<evidence type="ECO:0000256" key="6">
    <source>
        <dbReference type="ARBA" id="ARBA00023136"/>
    </source>
</evidence>
<sequence length="1567" mass="175757">MEGSFYFSKSLFVIFSFLILTSLSIDSVENEYFSTEDDSQYISSSIPVSFHKEFTEAARRISIDESLFSSRILLKFLPPILDFKERYLGIPHQEKVTIVNLSCNRSVLMSSISGNTVHFHSSFFQDKIIPPLGNTSFDVVFLGREEGELKSQLFIHTSEGSFKYQVIGEIISSPYRLRPFSGVKLPLNASYSPEILMHNPFETSLQLIEVYSSGNEFQLELPSGDLGGPKQIWQIPAFLTKPIIRLKFDATSQKNHSAYIRLKVDKGDVLIVPVDVEVGASCGLYAPDDLIDFGIGGTRDPPKVIKLYLRNSWKKAITVQSISDSLSLNALKIQFQPVVVPPNYKNPTEVGILTFDWKSVRVTGLISGKIVVKSNYSGQKLIISYKAEVLNGGLEYNCSQAKFKLDESEQVRPITIKNNFEVPIAITNISLHHSAAPYFEIINFTLTVIMPGVTKDIGLLFLQEEVYISQIKIDSSLEVSTNASAITIPLVTYNGKLKKVITWNLNETYINLGTIGIGSTKLFNFGLLNENPVGVNIRSVNVNISQAIIGIVSVEKGNISEALLAIVSEYENIPMKDVYLETGNYCIVTAKFPGGQDIGEIYGQITIITEFETIDISVKFKVDYGSLEIITDPVKFNNCFPSAICSAELIVESRFTIGMAVTGLMSIPEHSRLGFLPSSSTHILPFTRTFLGYVTWNMTGNDYLSYIANSSGVHKWLDTLELPIYTREWDISLLVTHYENYLKMSSELLKLVLWLDTTEVRNLSFKALIKPSWPSLSSIPSKVIEFPLTQVGNMSYKDLMILNPSSKQPLVVQLVLEPSYPLSAGLINDFPSRLRPFNTTSYEPLIDQSENSFFIVLDKEIRLPLSVKPHKKSVAFLLDPSSNIPITLAFKPERPEISSSLLMIRNNLTVLEVVKLMGSGAYAQFKFGNRRPGSGTPLMFELSEKYLQICEREIDEKDVLPNLTVKRSFVARNTGALPLTIIDFTISGHSCRAFGFRVINCQPFILLPNSSRKIDIAFTPDFTLSRITHTLTVLTLDAAVNYTLTATLPSYMLSLCSSVIKRPGWEPLVYYSSVSFMLFLLICVLAASFFESNRILRNTIITLSRESNVQPVLDLRMIGSDVSGTEQTSLQTESQCKIIWTSNSYRDDQINKDIQKPISESIFTINCSNKCQILNNGINCKKKAERTICKRFSDGSENYIEKTCWETSFSRSNTSQLVKPLKTSICITTEPYIPLANIKTRDSSIQKHKFGSSTKFEQSRFIELQPRKSKKKSHSLHSYDITKKKSVDLIPMRNIFEESESSTTSESTSSDGEKDVESMFFQSVRHHLQSKVARSRHLKLSSSSPLTKRKKPLEKSVGNLIVNEWDIEEEDNTDKATVVRNSRRSTPTVKQLKKQTVNYGKLRYDQSQSRGKQNVGERSMKSSMRKDKAQSAKKRNERFEKRVASAKATTLMVAQDCSIPSPPVWTASFSDVVAGTDISYSSVVATKHSASSQKHVVNSSSRVRRIPCEPNQSNCPHPNGLLIPISRIMPSLHASVWLGSYSFPRFTNNSLKLFTLAGGQFCRYFKS</sequence>
<dbReference type="InterPro" id="IPR055437">
    <property type="entry name" value="TMEM131L_Ig_5"/>
</dbReference>
<keyword evidence="16" id="KW-1185">Reference proteome</keyword>
<accession>A0A9P0E9I1</accession>
<evidence type="ECO:0000256" key="4">
    <source>
        <dbReference type="ARBA" id="ARBA00022729"/>
    </source>
</evidence>
<feature type="region of interest" description="Disordered" evidence="7">
    <location>
        <begin position="1331"/>
        <end position="1352"/>
    </location>
</feature>
<dbReference type="InterPro" id="IPR013783">
    <property type="entry name" value="Ig-like_fold"/>
</dbReference>
<dbReference type="Gene3D" id="2.60.40.10">
    <property type="entry name" value="Immunoglobulins"/>
    <property type="match status" value="1"/>
</dbReference>
<feature type="signal peptide" evidence="9">
    <location>
        <begin position="1"/>
        <end position="24"/>
    </location>
</feature>
<feature type="transmembrane region" description="Helical" evidence="8">
    <location>
        <begin position="1068"/>
        <end position="1090"/>
    </location>
</feature>
<name>A0A9P0E9I1_NEZVI</name>
<feature type="compositionally biased region" description="Low complexity" evidence="7">
    <location>
        <begin position="1301"/>
        <end position="1310"/>
    </location>
</feature>
<dbReference type="InterPro" id="IPR055436">
    <property type="entry name" value="Ig_TMEM131L_4"/>
</dbReference>
<dbReference type="Pfam" id="PF24495">
    <property type="entry name" value="Ig_TMEM131_2"/>
    <property type="match status" value="1"/>
</dbReference>
<feature type="chain" id="PRO_5040354405" description="Transmembrane protein 131" evidence="9">
    <location>
        <begin position="25"/>
        <end position="1567"/>
    </location>
</feature>
<keyword evidence="3 8" id="KW-0812">Transmembrane</keyword>